<dbReference type="RefSeq" id="WP_185064149.1">
    <property type="nucleotide sequence ID" value="NZ_BAABJP010000010.1"/>
</dbReference>
<sequence>MLIPFDDYPVHQTALPLAQSGGGNPDHYDRFWFNGYTEDFYFAVALGSYPNRGVIDGAFAVVHRGEQRSVFASGRAPVDRARTEVGPIRIEIVEPMRVNRVRVSAPEHGLEADLTFRSRTPAHEEPRQTRYAGARLNMDVTRATSLGSWTGEIKVDGEPVALPDTWFGTKDRSWGVRPVGLPAPAAPEPSAAQFFFLWAPLNFDDCALHYMVFEDAEGVPWAETGARLPLIGPDDPVTDASGVRELAARHAIRWAPGTRRAASAALRLAGDDDPVQLEPLLTFRMRGAGYFHPTWGHGLWHGEAVTGAERHRVEELDKLAPDHVHIQQVVRARWGGRTGMGVLEQIVIGPHAPSGFTEFLDGAPER</sequence>
<evidence type="ECO:0000313" key="1">
    <source>
        <dbReference type="EMBL" id="GAA5156155.1"/>
    </source>
</evidence>
<protein>
    <submittedName>
        <fullName evidence="1">Uncharacterized protein</fullName>
    </submittedName>
</protein>
<reference evidence="2" key="1">
    <citation type="journal article" date="2019" name="Int. J. Syst. Evol. Microbiol.">
        <title>The Global Catalogue of Microorganisms (GCM) 10K type strain sequencing project: providing services to taxonomists for standard genome sequencing and annotation.</title>
        <authorList>
            <consortium name="The Broad Institute Genomics Platform"/>
            <consortium name="The Broad Institute Genome Sequencing Center for Infectious Disease"/>
            <person name="Wu L."/>
            <person name="Ma J."/>
        </authorList>
    </citation>
    <scope>NUCLEOTIDE SEQUENCE [LARGE SCALE GENOMIC DNA]</scope>
    <source>
        <strain evidence="2">JCM 18303</strain>
    </source>
</reference>
<accession>A0ABP9Q2R8</accession>
<evidence type="ECO:0000313" key="2">
    <source>
        <dbReference type="Proteomes" id="UP001428817"/>
    </source>
</evidence>
<keyword evidence="2" id="KW-1185">Reference proteome</keyword>
<dbReference type="EMBL" id="BAABJP010000010">
    <property type="protein sequence ID" value="GAA5156155.1"/>
    <property type="molecule type" value="Genomic_DNA"/>
</dbReference>
<organism evidence="1 2">
    <name type="scientific">Pseudonocardia eucalypti</name>
    <dbReference type="NCBI Taxonomy" id="648755"/>
    <lineage>
        <taxon>Bacteria</taxon>
        <taxon>Bacillati</taxon>
        <taxon>Actinomycetota</taxon>
        <taxon>Actinomycetes</taxon>
        <taxon>Pseudonocardiales</taxon>
        <taxon>Pseudonocardiaceae</taxon>
        <taxon>Pseudonocardia</taxon>
    </lineage>
</organism>
<name>A0ABP9Q2R8_9PSEU</name>
<dbReference type="Proteomes" id="UP001428817">
    <property type="component" value="Unassembled WGS sequence"/>
</dbReference>
<comment type="caution">
    <text evidence="1">The sequence shown here is derived from an EMBL/GenBank/DDBJ whole genome shotgun (WGS) entry which is preliminary data.</text>
</comment>
<gene>
    <name evidence="1" type="ORF">GCM10023321_31290</name>
</gene>
<proteinExistence type="predicted"/>